<keyword evidence="1" id="KW-0472">Membrane</keyword>
<proteinExistence type="predicted"/>
<dbReference type="Proteomes" id="UP000234902">
    <property type="component" value="Unassembled WGS sequence"/>
</dbReference>
<dbReference type="EMBL" id="PKID01000005">
    <property type="protein sequence ID" value="PKZ98630.1"/>
    <property type="molecule type" value="Genomic_DNA"/>
</dbReference>
<evidence type="ECO:0000313" key="2">
    <source>
        <dbReference type="EMBL" id="ORO94579.1"/>
    </source>
</evidence>
<dbReference type="Proteomes" id="UP000193929">
    <property type="component" value="Unassembled WGS sequence"/>
</dbReference>
<keyword evidence="1" id="KW-0812">Transmembrane</keyword>
<reference evidence="2 4" key="1">
    <citation type="journal article" date="2016" name="Eur. J. Clin. Microbiol. Infect. Dis.">
        <title>Whole genome sequencing as a tool for phylogenetic analysis of clinical strains of Mitis group streptococci.</title>
        <authorList>
            <person name="Rasmussen L.H."/>
            <person name="Dargis R."/>
            <person name="Hojholt K."/>
            <person name="Christensen J.J."/>
            <person name="Skovgaard O."/>
            <person name="Justesen U.S."/>
            <person name="Rosenvinge F.S."/>
            <person name="Moser C."/>
            <person name="Lukjancenko O."/>
            <person name="Rasmussen S."/>
            <person name="Nielsen X.C."/>
        </authorList>
    </citation>
    <scope>NUCLEOTIDE SEQUENCE [LARGE SCALE GENOMIC DNA]</scope>
    <source>
        <strain evidence="2 4">RH_50275_09</strain>
    </source>
</reference>
<evidence type="ECO:0000256" key="1">
    <source>
        <dbReference type="SAM" id="Phobius"/>
    </source>
</evidence>
<evidence type="ECO:0000313" key="5">
    <source>
        <dbReference type="Proteomes" id="UP000234902"/>
    </source>
</evidence>
<dbReference type="AlphaFoldDB" id="A0A1X1K5F9"/>
<gene>
    <name evidence="2" type="ORF">B7700_04135</name>
    <name evidence="3" type="ORF">CYK19_05475</name>
</gene>
<dbReference type="RefSeq" id="WP_084887315.1">
    <property type="nucleotide sequence ID" value="NZ_NCVF01000021.1"/>
</dbReference>
<comment type="caution">
    <text evidence="2">The sequence shown here is derived from an EMBL/GenBank/DDBJ whole genome shotgun (WGS) entry which is preliminary data.</text>
</comment>
<reference evidence="3 5" key="3">
    <citation type="submission" date="2017-12" db="EMBL/GenBank/DDBJ databases">
        <title>Phylogenetic diversity of female urinary microbiome.</title>
        <authorList>
            <person name="Thomas-White K."/>
            <person name="Wolfe A.J."/>
        </authorList>
    </citation>
    <scope>NUCLEOTIDE SEQUENCE [LARGE SCALE GENOMIC DNA]</scope>
    <source>
        <strain evidence="3 5">UMB0079</strain>
    </source>
</reference>
<feature type="transmembrane region" description="Helical" evidence="1">
    <location>
        <begin position="9"/>
        <end position="27"/>
    </location>
</feature>
<name>A0A1X1K5F9_STRMT</name>
<reference evidence="2" key="2">
    <citation type="submission" date="2017-04" db="EMBL/GenBank/DDBJ databases">
        <authorList>
            <person name="Afonso C.L."/>
            <person name="Miller P.J."/>
            <person name="Scott M.A."/>
            <person name="Spackman E."/>
            <person name="Goraichik I."/>
            <person name="Dimitrov K.M."/>
            <person name="Suarez D.L."/>
            <person name="Swayne D.E."/>
        </authorList>
    </citation>
    <scope>NUCLEOTIDE SEQUENCE</scope>
    <source>
        <strain evidence="2">RH_50275_09</strain>
    </source>
</reference>
<keyword evidence="1" id="KW-1133">Transmembrane helix</keyword>
<organism evidence="2 4">
    <name type="scientific">Streptococcus mitis</name>
    <dbReference type="NCBI Taxonomy" id="28037"/>
    <lineage>
        <taxon>Bacteria</taxon>
        <taxon>Bacillati</taxon>
        <taxon>Bacillota</taxon>
        <taxon>Bacilli</taxon>
        <taxon>Lactobacillales</taxon>
        <taxon>Streptococcaceae</taxon>
        <taxon>Streptococcus</taxon>
        <taxon>Streptococcus mitis group</taxon>
    </lineage>
</organism>
<dbReference type="EMBL" id="NCVF01000021">
    <property type="protein sequence ID" value="ORO94579.1"/>
    <property type="molecule type" value="Genomic_DNA"/>
</dbReference>
<sequence length="73" mass="8279">MFKNFCQNAFISLYFIVSTLGGFSAHLDFRSFSPYQSVKIALCLGVILILLQLPMMFAKLLEVLEIKKGETNE</sequence>
<feature type="transmembrane region" description="Helical" evidence="1">
    <location>
        <begin position="39"/>
        <end position="58"/>
    </location>
</feature>
<evidence type="ECO:0000313" key="4">
    <source>
        <dbReference type="Proteomes" id="UP000193929"/>
    </source>
</evidence>
<protein>
    <submittedName>
        <fullName evidence="2">Uncharacterized protein</fullName>
    </submittedName>
</protein>
<accession>A0A1X1K5F9</accession>
<evidence type="ECO:0000313" key="3">
    <source>
        <dbReference type="EMBL" id="PKZ98630.1"/>
    </source>
</evidence>